<dbReference type="GO" id="GO:0005576">
    <property type="term" value="C:extracellular region"/>
    <property type="evidence" value="ECO:0007669"/>
    <property type="project" value="InterPro"/>
</dbReference>
<dbReference type="PROSITE" id="PS51164">
    <property type="entry name" value="CBM1_2"/>
    <property type="match status" value="1"/>
</dbReference>
<dbReference type="Gene3D" id="2.115.10.20">
    <property type="entry name" value="Glycosyl hydrolase domain, family 43"/>
    <property type="match status" value="1"/>
</dbReference>
<keyword evidence="10" id="KW-1185">Reference proteome</keyword>
<dbReference type="InterPro" id="IPR023296">
    <property type="entry name" value="Glyco_hydro_beta-prop_sf"/>
</dbReference>
<dbReference type="GO" id="GO:0004553">
    <property type="term" value="F:hydrolase activity, hydrolyzing O-glycosyl compounds"/>
    <property type="evidence" value="ECO:0007669"/>
    <property type="project" value="InterPro"/>
</dbReference>
<dbReference type="InterPro" id="IPR006710">
    <property type="entry name" value="Glyco_hydro_43"/>
</dbReference>
<dbReference type="GO" id="GO:0005975">
    <property type="term" value="P:carbohydrate metabolic process"/>
    <property type="evidence" value="ECO:0007669"/>
    <property type="project" value="InterPro"/>
</dbReference>
<dbReference type="OrthoDB" id="2139957at2759"/>
<keyword evidence="3 5" id="KW-0378">Hydrolase</keyword>
<dbReference type="STRING" id="104259.A0A0F7U4R3"/>
<dbReference type="PANTHER" id="PTHR42812:SF15">
    <property type="entry name" value="HYDROLASE, PUTATIVE (AFU_ORTHOLOGUE AFUA_2G00930)-RELATED"/>
    <property type="match status" value="1"/>
</dbReference>
<feature type="signal peptide" evidence="7">
    <location>
        <begin position="1"/>
        <end position="16"/>
    </location>
</feature>
<dbReference type="InterPro" id="IPR041542">
    <property type="entry name" value="GH43_C2"/>
</dbReference>
<dbReference type="EMBL" id="CDHK01000015">
    <property type="protein sequence ID" value="CEJ62402.1"/>
    <property type="molecule type" value="Genomic_DNA"/>
</dbReference>
<keyword evidence="2 7" id="KW-0732">Signal</keyword>
<evidence type="ECO:0000256" key="5">
    <source>
        <dbReference type="RuleBase" id="RU361187"/>
    </source>
</evidence>
<evidence type="ECO:0000256" key="1">
    <source>
        <dbReference type="ARBA" id="ARBA00009865"/>
    </source>
</evidence>
<feature type="compositionally biased region" description="Low complexity" evidence="6">
    <location>
        <begin position="523"/>
        <end position="540"/>
    </location>
</feature>
<evidence type="ECO:0000256" key="7">
    <source>
        <dbReference type="SAM" id="SignalP"/>
    </source>
</evidence>
<dbReference type="SUPFAM" id="SSF49899">
    <property type="entry name" value="Concanavalin A-like lectins/glucanases"/>
    <property type="match status" value="1"/>
</dbReference>
<evidence type="ECO:0000313" key="9">
    <source>
        <dbReference type="EMBL" id="CEJ62402.1"/>
    </source>
</evidence>
<dbReference type="SMART" id="SM00236">
    <property type="entry name" value="fCBD"/>
    <property type="match status" value="1"/>
</dbReference>
<evidence type="ECO:0000256" key="4">
    <source>
        <dbReference type="ARBA" id="ARBA00023295"/>
    </source>
</evidence>
<accession>A0A0F7U4R3</accession>
<feature type="domain" description="CBM1" evidence="8">
    <location>
        <begin position="548"/>
        <end position="584"/>
    </location>
</feature>
<dbReference type="InterPro" id="IPR013320">
    <property type="entry name" value="ConA-like_dom_sf"/>
</dbReference>
<dbReference type="InterPro" id="IPR000254">
    <property type="entry name" value="CBD"/>
</dbReference>
<proteinExistence type="inferred from homology"/>
<comment type="similarity">
    <text evidence="1 5">Belongs to the glycosyl hydrolase 43 family.</text>
</comment>
<feature type="region of interest" description="Disordered" evidence="6">
    <location>
        <begin position="523"/>
        <end position="546"/>
    </location>
</feature>
<dbReference type="Proteomes" id="UP000042958">
    <property type="component" value="Unassembled WGS sequence"/>
</dbReference>
<gene>
    <name evidence="9" type="ORF">PMG11_10902</name>
</gene>
<name>A0A0F7U4R3_PENBI</name>
<dbReference type="SUPFAM" id="SSF57180">
    <property type="entry name" value="Cellulose-binding domain"/>
    <property type="match status" value="1"/>
</dbReference>
<dbReference type="SUPFAM" id="SSF75005">
    <property type="entry name" value="Arabinanase/levansucrase/invertase"/>
    <property type="match status" value="1"/>
</dbReference>
<protein>
    <submittedName>
        <fullName evidence="9">Putative Cellobiohydrolase 1</fullName>
    </submittedName>
</protein>
<dbReference type="GO" id="GO:0030248">
    <property type="term" value="F:cellulose binding"/>
    <property type="evidence" value="ECO:0007669"/>
    <property type="project" value="InterPro"/>
</dbReference>
<evidence type="ECO:0000256" key="3">
    <source>
        <dbReference type="ARBA" id="ARBA00022801"/>
    </source>
</evidence>
<dbReference type="PANTHER" id="PTHR42812">
    <property type="entry name" value="BETA-XYLOSIDASE"/>
    <property type="match status" value="1"/>
</dbReference>
<dbReference type="AlphaFoldDB" id="A0A0F7U4R3"/>
<dbReference type="InterPro" id="IPR035971">
    <property type="entry name" value="CBD_sf"/>
</dbReference>
<feature type="chain" id="PRO_5002522974" evidence="7">
    <location>
        <begin position="17"/>
        <end position="584"/>
    </location>
</feature>
<dbReference type="Pfam" id="PF17851">
    <property type="entry name" value="GH43_C2"/>
    <property type="match status" value="1"/>
</dbReference>
<organism evidence="9 10">
    <name type="scientific">Penicillium brasilianum</name>
    <dbReference type="NCBI Taxonomy" id="104259"/>
    <lineage>
        <taxon>Eukaryota</taxon>
        <taxon>Fungi</taxon>
        <taxon>Dikarya</taxon>
        <taxon>Ascomycota</taxon>
        <taxon>Pezizomycotina</taxon>
        <taxon>Eurotiomycetes</taxon>
        <taxon>Eurotiomycetidae</taxon>
        <taxon>Eurotiales</taxon>
        <taxon>Aspergillaceae</taxon>
        <taxon>Penicillium</taxon>
    </lineage>
</organism>
<evidence type="ECO:0000259" key="8">
    <source>
        <dbReference type="PROSITE" id="PS51164"/>
    </source>
</evidence>
<dbReference type="PROSITE" id="PS00562">
    <property type="entry name" value="CBM1_1"/>
    <property type="match status" value="1"/>
</dbReference>
<dbReference type="Pfam" id="PF00734">
    <property type="entry name" value="CBM_1"/>
    <property type="match status" value="1"/>
</dbReference>
<sequence length="584" mass="62402">MRAFSLLSLIAVAVSGATFNQPVLWEDLADLDVFRVGDKFYYSASTMHYSPGAPILQSSDLVNWEYIGHSVPSLDWGSNYDLQGGSAYVKGIWASTMRYRASTGTWYWIGCIEFSKSYVFTSSSATGPWKQSSVINTCYYDCGLLIDDDDTMYIAYGGTQIHVAQLSSDGLSQVKTQQVFSSTVGSIEGSRFYKINGQYYIFNTLPANAEYVLKSSSPWGPYTQKLLESNIATPISGGGIPHQGGIVDTPNGDWYYMAFVDSYPGGRVPVLAPITFGSDGFPVITTVNGGWGTSYPYPMTPQVLASPTGADTFQGTSLGPQWEWNHNPDSSSYSINNGLTLRTATVTNDLYAARNTLTHRILGPQSYATIQLTIGNMHSGDRSGLAMLRDSSAYVAVIKNGSTFRVSMVEGLTMGSGWTTLSTGHEVSGLNLPSGTSKLWLRAAANIQPGSGRTASFSYSIDGLNFAGIGTPYVLNNTWNFFMGYRYGIFNYATSALGGSVVVNSFDMESGVPSTTTAAFTTTTKASTTSTTSQPSTITAVPTTTAGATQTKWGQCGGSGWTGPTACAAGSTCSAGNPYYSQCV</sequence>
<keyword evidence="4 5" id="KW-0326">Glycosidase</keyword>
<dbReference type="InterPro" id="IPR051795">
    <property type="entry name" value="Glycosyl_Hydrlase_43"/>
</dbReference>
<evidence type="ECO:0000313" key="10">
    <source>
        <dbReference type="Proteomes" id="UP000042958"/>
    </source>
</evidence>
<dbReference type="Gene3D" id="2.60.120.200">
    <property type="match status" value="1"/>
</dbReference>
<evidence type="ECO:0000256" key="2">
    <source>
        <dbReference type="ARBA" id="ARBA00022729"/>
    </source>
</evidence>
<evidence type="ECO:0000256" key="6">
    <source>
        <dbReference type="SAM" id="MobiDB-lite"/>
    </source>
</evidence>
<dbReference type="CDD" id="cd09001">
    <property type="entry name" value="GH43_FsAxh1-like"/>
    <property type="match status" value="1"/>
</dbReference>
<reference evidence="10" key="1">
    <citation type="journal article" date="2015" name="Genome Announc.">
        <title>Draft genome sequence of the fungus Penicillium brasilianum MG11.</title>
        <authorList>
            <person name="Horn F."/>
            <person name="Linde J."/>
            <person name="Mattern D.J."/>
            <person name="Walther G."/>
            <person name="Guthke R."/>
            <person name="Brakhage A.A."/>
            <person name="Valiante V."/>
        </authorList>
    </citation>
    <scope>NUCLEOTIDE SEQUENCE [LARGE SCALE GENOMIC DNA]</scope>
    <source>
        <strain evidence="10">MG11</strain>
    </source>
</reference>
<dbReference type="Pfam" id="PF04616">
    <property type="entry name" value="Glyco_hydro_43"/>
    <property type="match status" value="1"/>
</dbReference>